<dbReference type="PROSITE" id="PS51257">
    <property type="entry name" value="PROKAR_LIPOPROTEIN"/>
    <property type="match status" value="1"/>
</dbReference>
<dbReference type="Gene3D" id="1.20.1600.10">
    <property type="entry name" value="Outer membrane efflux proteins (OEP)"/>
    <property type="match status" value="1"/>
</dbReference>
<dbReference type="EMBL" id="FOXQ01000006">
    <property type="protein sequence ID" value="SFQ20035.1"/>
    <property type="molecule type" value="Genomic_DNA"/>
</dbReference>
<comment type="subcellular location">
    <subcellularLocation>
        <location evidence="2">Cell membrane</location>
        <topology evidence="2">Lipid-anchor</topology>
    </subcellularLocation>
</comment>
<dbReference type="InterPro" id="IPR010131">
    <property type="entry name" value="MdtP/NodT-like"/>
</dbReference>
<dbReference type="PANTHER" id="PTHR30203">
    <property type="entry name" value="OUTER MEMBRANE CATION EFFLUX PROTEIN"/>
    <property type="match status" value="1"/>
</dbReference>
<keyword evidence="2" id="KW-0812">Transmembrane</keyword>
<dbReference type="PANTHER" id="PTHR30203:SF30">
    <property type="entry name" value="OUTER MEMBRANE PROTEIN-RELATED"/>
    <property type="match status" value="1"/>
</dbReference>
<proteinExistence type="inferred from homology"/>
<dbReference type="OrthoDB" id="9770517at2"/>
<organism evidence="3 4">
    <name type="scientific">Parafilimonas terrae</name>
    <dbReference type="NCBI Taxonomy" id="1465490"/>
    <lineage>
        <taxon>Bacteria</taxon>
        <taxon>Pseudomonadati</taxon>
        <taxon>Bacteroidota</taxon>
        <taxon>Chitinophagia</taxon>
        <taxon>Chitinophagales</taxon>
        <taxon>Chitinophagaceae</taxon>
        <taxon>Parafilimonas</taxon>
    </lineage>
</organism>
<keyword evidence="2" id="KW-1134">Transmembrane beta strand</keyword>
<dbReference type="InterPro" id="IPR003423">
    <property type="entry name" value="OMP_efflux"/>
</dbReference>
<keyword evidence="2" id="KW-0472">Membrane</keyword>
<dbReference type="Pfam" id="PF02321">
    <property type="entry name" value="OEP"/>
    <property type="match status" value="2"/>
</dbReference>
<evidence type="ECO:0000313" key="3">
    <source>
        <dbReference type="EMBL" id="SFQ20035.1"/>
    </source>
</evidence>
<dbReference type="Proteomes" id="UP000199031">
    <property type="component" value="Unassembled WGS sequence"/>
</dbReference>
<dbReference type="STRING" id="1465490.SAMN05444277_106242"/>
<keyword evidence="4" id="KW-1185">Reference proteome</keyword>
<dbReference type="Gene3D" id="2.20.200.10">
    <property type="entry name" value="Outer membrane efflux proteins (OEP)"/>
    <property type="match status" value="1"/>
</dbReference>
<dbReference type="NCBIfam" id="TIGR01845">
    <property type="entry name" value="outer_NodT"/>
    <property type="match status" value="1"/>
</dbReference>
<comment type="similarity">
    <text evidence="1 2">Belongs to the outer membrane factor (OMF) (TC 1.B.17) family.</text>
</comment>
<name>A0A1I5WJV6_9BACT</name>
<keyword evidence="2 3" id="KW-0449">Lipoprotein</keyword>
<dbReference type="SUPFAM" id="SSF56954">
    <property type="entry name" value="Outer membrane efflux proteins (OEP)"/>
    <property type="match status" value="1"/>
</dbReference>
<sequence length="482" mass="53593">MKTKYKSIYHILIVLLLVATGCKTYKPVITPELKDVPDKFIESGKDSTGIGNIEWRTFFRDSLLVKLIDSALANNQDIQIAWQRIESAKAQLLKNKGALQPTVNAAVSTAIDKYGKYTMSGVGNYDTNLSGNINDKQRVTQPIVQDYFIGLHSNWEIDIWGRLKNAREASAARVLASEKGRQFIVTSLVADIASSYYSLLALDNQLKIIQRNIKYQQDALDVVKIMQETGKSTSLAVQQFQAQLYNTQGYEYEAKQQITAIEAHINYLLGRYPRPVARDSSTLKKQLPEVIYAGIPSAMVTRRPDVQQAALELQATKFDVASANAAAMPALTITPYFGLNSFKGNLLFNAASVTYGLLGGLTAPLFNKKAIEGNYQLAGAAQKEAFYKYQQSLLNSFNEVYIGLNDIKNKRHIQMLKQLEVNELSNGVTSANELYVAGYASYLEVITAQKSVLQAELELNDNRKDVLIALVQLYRSLGGGWQ</sequence>
<reference evidence="3 4" key="1">
    <citation type="submission" date="2016-10" db="EMBL/GenBank/DDBJ databases">
        <authorList>
            <person name="de Groot N.N."/>
        </authorList>
    </citation>
    <scope>NUCLEOTIDE SEQUENCE [LARGE SCALE GENOMIC DNA]</scope>
    <source>
        <strain evidence="3 4">DSM 28286</strain>
    </source>
</reference>
<evidence type="ECO:0000313" key="4">
    <source>
        <dbReference type="Proteomes" id="UP000199031"/>
    </source>
</evidence>
<protein>
    <submittedName>
        <fullName evidence="3">Efflux transporter, outer membrane factor (OMF) lipoprotein, NodT family</fullName>
    </submittedName>
</protein>
<keyword evidence="2" id="KW-0564">Palmitate</keyword>
<dbReference type="GO" id="GO:0015562">
    <property type="term" value="F:efflux transmembrane transporter activity"/>
    <property type="evidence" value="ECO:0007669"/>
    <property type="project" value="InterPro"/>
</dbReference>
<dbReference type="AlphaFoldDB" id="A0A1I5WJV6"/>
<gene>
    <name evidence="3" type="ORF">SAMN05444277_106242</name>
</gene>
<accession>A0A1I5WJV6</accession>
<evidence type="ECO:0000256" key="1">
    <source>
        <dbReference type="ARBA" id="ARBA00007613"/>
    </source>
</evidence>
<dbReference type="GO" id="GO:0005886">
    <property type="term" value="C:plasma membrane"/>
    <property type="evidence" value="ECO:0007669"/>
    <property type="project" value="UniProtKB-SubCell"/>
</dbReference>
<evidence type="ECO:0000256" key="2">
    <source>
        <dbReference type="RuleBase" id="RU362097"/>
    </source>
</evidence>